<protein>
    <submittedName>
        <fullName evidence="1">DUF1194 domain-containing protein</fullName>
    </submittedName>
</protein>
<comment type="caution">
    <text evidence="1">The sequence shown here is derived from an EMBL/GenBank/DDBJ whole genome shotgun (WGS) entry which is preliminary data.</text>
</comment>
<dbReference type="InterPro" id="IPR036465">
    <property type="entry name" value="vWFA_dom_sf"/>
</dbReference>
<dbReference type="EMBL" id="SNAA01000003">
    <property type="protein sequence ID" value="TDL81994.1"/>
    <property type="molecule type" value="Genomic_DNA"/>
</dbReference>
<dbReference type="Proteomes" id="UP000295701">
    <property type="component" value="Unassembled WGS sequence"/>
</dbReference>
<dbReference type="SUPFAM" id="SSF53300">
    <property type="entry name" value="vWA-like"/>
    <property type="match status" value="1"/>
</dbReference>
<name>A0A4R6AG33_9RHOB</name>
<accession>A0A4R6AG33</accession>
<proteinExistence type="predicted"/>
<sequence length="221" mass="23680">MVLAGPAAADCRLALVLAVDISSSVDAEEDRLQRQGLARALTSERVRRAALALPGQHVALAVFEWSGRWQQETLLEWTPLRSAADIDAAAAAIAGSTRSYADFPTAAGYALGYASEMLGRAPDCLFRTIDISGDGVSNEGFPPSFAYSNFPLGDVTVNGLAITGHDETVVRFYRTQIVRGPGAFLEIADDFPDFERAMTRKLEREMGARVVGSSGDGPRVQ</sequence>
<dbReference type="InterPro" id="IPR010607">
    <property type="entry name" value="DUF1194"/>
</dbReference>
<dbReference type="Pfam" id="PF06707">
    <property type="entry name" value="DUF1194"/>
    <property type="match status" value="1"/>
</dbReference>
<keyword evidence="2" id="KW-1185">Reference proteome</keyword>
<dbReference type="OrthoDB" id="9792179at2"/>
<reference evidence="1 2" key="1">
    <citation type="submission" date="2019-03" db="EMBL/GenBank/DDBJ databases">
        <title>Primorskyibacter sp. SS33 isolated from sediments.</title>
        <authorList>
            <person name="Xunke S."/>
        </authorList>
    </citation>
    <scope>NUCLEOTIDE SEQUENCE [LARGE SCALE GENOMIC DNA]</scope>
    <source>
        <strain evidence="1 2">SS33</strain>
    </source>
</reference>
<organism evidence="1 2">
    <name type="scientific">Palleronia sediminis</name>
    <dbReference type="NCBI Taxonomy" id="2547833"/>
    <lineage>
        <taxon>Bacteria</taxon>
        <taxon>Pseudomonadati</taxon>
        <taxon>Pseudomonadota</taxon>
        <taxon>Alphaproteobacteria</taxon>
        <taxon>Rhodobacterales</taxon>
        <taxon>Roseobacteraceae</taxon>
        <taxon>Palleronia</taxon>
    </lineage>
</organism>
<dbReference type="Gene3D" id="3.40.50.410">
    <property type="entry name" value="von Willebrand factor, type A domain"/>
    <property type="match status" value="1"/>
</dbReference>
<dbReference type="AlphaFoldDB" id="A0A4R6AG33"/>
<evidence type="ECO:0000313" key="1">
    <source>
        <dbReference type="EMBL" id="TDL81994.1"/>
    </source>
</evidence>
<evidence type="ECO:0000313" key="2">
    <source>
        <dbReference type="Proteomes" id="UP000295701"/>
    </source>
</evidence>
<gene>
    <name evidence="1" type="ORF">E2L08_03970</name>
</gene>